<dbReference type="InterPro" id="IPR017592">
    <property type="entry name" value="Pilus_assmbl_Flp-typ_CpaB"/>
</dbReference>
<protein>
    <recommendedName>
        <fullName evidence="2">SAF domain-containing protein</fullName>
    </recommendedName>
</protein>
<evidence type="ECO:0000313" key="3">
    <source>
        <dbReference type="EMBL" id="CAG9185224.1"/>
    </source>
</evidence>
<gene>
    <name evidence="3" type="ORF">LMG32289_05870</name>
</gene>
<dbReference type="NCBIfam" id="TIGR03177">
    <property type="entry name" value="pilus_cpaB"/>
    <property type="match status" value="1"/>
</dbReference>
<dbReference type="SMART" id="SM00858">
    <property type="entry name" value="SAF"/>
    <property type="match status" value="1"/>
</dbReference>
<dbReference type="EMBL" id="CAJZAG010000014">
    <property type="protein sequence ID" value="CAG9185224.1"/>
    <property type="molecule type" value="Genomic_DNA"/>
</dbReference>
<name>A0ABM8XXU8_9BURK</name>
<dbReference type="RefSeq" id="WP_223994728.1">
    <property type="nucleotide sequence ID" value="NZ_CAJZAG010000014.1"/>
</dbReference>
<dbReference type="CDD" id="cd11614">
    <property type="entry name" value="SAF_CpaB_FlgA_like"/>
    <property type="match status" value="1"/>
</dbReference>
<dbReference type="InterPro" id="IPR013974">
    <property type="entry name" value="SAF"/>
</dbReference>
<organism evidence="3 4">
    <name type="scientific">Cupriavidus pampae</name>
    <dbReference type="NCBI Taxonomy" id="659251"/>
    <lineage>
        <taxon>Bacteria</taxon>
        <taxon>Pseudomonadati</taxon>
        <taxon>Pseudomonadota</taxon>
        <taxon>Betaproteobacteria</taxon>
        <taxon>Burkholderiales</taxon>
        <taxon>Burkholderiaceae</taxon>
        <taxon>Cupriavidus</taxon>
    </lineage>
</organism>
<feature type="region of interest" description="Disordered" evidence="1">
    <location>
        <begin position="276"/>
        <end position="317"/>
    </location>
</feature>
<reference evidence="3 4" key="1">
    <citation type="submission" date="2021-08" db="EMBL/GenBank/DDBJ databases">
        <authorList>
            <person name="Peeters C."/>
        </authorList>
    </citation>
    <scope>NUCLEOTIDE SEQUENCE [LARGE SCALE GENOMIC DNA]</scope>
    <source>
        <strain evidence="3 4">LMG 32289</strain>
    </source>
</reference>
<dbReference type="InterPro" id="IPR031571">
    <property type="entry name" value="RcpC_dom"/>
</dbReference>
<sequence length="317" mass="33042">MSSNTIRIIAVCLLVLAGLLALLAWQVGRQSTPTVQQPGAVALHPVVVTTQPVKAGKPIGADAVRIEQLPIDPGGAYRDTARVVGQVPLVDLGANVPVLESQLLAGLARQVPEGERAVAVAVDEVIGVGHQVQPGDYVDVFVVMRRDSQEIAESQARMLLSRLRVLAYGHGAVNEAAPHEAEQMMTRRGDGAKTAVLSVPLAAVSQLAMAQQAGRLLLALRNPKDPEVPSEGMFTEPPGVLKARVGVPPEATRAPADRAIAGVALAGMLGTPLASRNTPAPAVQPPSIAAAPVRREPATTTRTSGVEVIRAGKRDTE</sequence>
<dbReference type="Proteomes" id="UP000706525">
    <property type="component" value="Unassembled WGS sequence"/>
</dbReference>
<evidence type="ECO:0000313" key="4">
    <source>
        <dbReference type="Proteomes" id="UP000706525"/>
    </source>
</evidence>
<comment type="caution">
    <text evidence="3">The sequence shown here is derived from an EMBL/GenBank/DDBJ whole genome shotgun (WGS) entry which is preliminary data.</text>
</comment>
<evidence type="ECO:0000256" key="1">
    <source>
        <dbReference type="SAM" id="MobiDB-lite"/>
    </source>
</evidence>
<dbReference type="Pfam" id="PF08666">
    <property type="entry name" value="SAF"/>
    <property type="match status" value="1"/>
</dbReference>
<keyword evidence="4" id="KW-1185">Reference proteome</keyword>
<proteinExistence type="predicted"/>
<dbReference type="Pfam" id="PF16976">
    <property type="entry name" value="RcpC"/>
    <property type="match status" value="1"/>
</dbReference>
<evidence type="ECO:0000259" key="2">
    <source>
        <dbReference type="SMART" id="SM00858"/>
    </source>
</evidence>
<accession>A0ABM8XXU8</accession>
<feature type="domain" description="SAF" evidence="2">
    <location>
        <begin position="44"/>
        <end position="104"/>
    </location>
</feature>